<proteinExistence type="inferred from homology"/>
<feature type="domain" description="Alpha-carbonic anhydrase" evidence="7">
    <location>
        <begin position="1"/>
        <end position="212"/>
    </location>
</feature>
<keyword evidence="9" id="KW-1185">Reference proteome</keyword>
<dbReference type="GO" id="GO:0004089">
    <property type="term" value="F:carbonate dehydratase activity"/>
    <property type="evidence" value="ECO:0007669"/>
    <property type="project" value="UniProtKB-EC"/>
</dbReference>
<dbReference type="EMBL" id="CP043939">
    <property type="protein sequence ID" value="QER66851.1"/>
    <property type="molecule type" value="Genomic_DNA"/>
</dbReference>
<evidence type="ECO:0000256" key="1">
    <source>
        <dbReference type="ARBA" id="ARBA00010718"/>
    </source>
</evidence>
<evidence type="ECO:0000256" key="5">
    <source>
        <dbReference type="ARBA" id="ARBA00023239"/>
    </source>
</evidence>
<dbReference type="InterPro" id="IPR001148">
    <property type="entry name" value="CA_dom"/>
</dbReference>
<dbReference type="PANTHER" id="PTHR18952:SF265">
    <property type="entry name" value="CARBONIC ANHYDRASE"/>
    <property type="match status" value="1"/>
</dbReference>
<dbReference type="InterPro" id="IPR041891">
    <property type="entry name" value="Alpha_CA_prokaryot-like"/>
</dbReference>
<dbReference type="CDD" id="cd03124">
    <property type="entry name" value="alpha_CA_prokaryotic_like"/>
    <property type="match status" value="1"/>
</dbReference>
<dbReference type="KEGG" id="lnn:F0161_02480"/>
<keyword evidence="5" id="KW-0456">Lyase</keyword>
<sequence length="212" mass="24527">MLNYRQQDKWDNGNEGFQSPISLISDDVINNQTDWQFDIKSPILGQLIEDSNNTFRITGTGNVTINQINFQFQELHFHAPSEHLIDKQQYPMEWHFVFKTNAMQTMVIGKMATEGKSSPVFDSILDEYVSGEQTKLSKHIDLTPFLQGLDHVYHYQGSLTTPPLTQGVEWYVGKDPFSLSELQIERYQDIFALPNNRKIQPMKHRPVSFGKM</sequence>
<evidence type="ECO:0000256" key="3">
    <source>
        <dbReference type="ARBA" id="ARBA00022723"/>
    </source>
</evidence>
<dbReference type="AlphaFoldDB" id="A0A5P1X316"/>
<dbReference type="RefSeq" id="WP_150203584.1">
    <property type="nucleotide sequence ID" value="NZ_CP043939.1"/>
</dbReference>
<organism evidence="8 9">
    <name type="scientific">Paucilactobacillus nenjiangensis</name>
    <dbReference type="NCBI Taxonomy" id="1296540"/>
    <lineage>
        <taxon>Bacteria</taxon>
        <taxon>Bacillati</taxon>
        <taxon>Bacillota</taxon>
        <taxon>Bacilli</taxon>
        <taxon>Lactobacillales</taxon>
        <taxon>Lactobacillaceae</taxon>
        <taxon>Paucilactobacillus</taxon>
    </lineage>
</organism>
<gene>
    <name evidence="8" type="ORF">F0161_02480</name>
</gene>
<reference evidence="8 9" key="1">
    <citation type="submission" date="2019-09" db="EMBL/GenBank/DDBJ databases">
        <title>Complete Genome Sequence of Lactobacillus nenjiangensis SH-Y15, isolated from sauerkraut.</title>
        <authorList>
            <person name="Yang H."/>
        </authorList>
    </citation>
    <scope>NUCLEOTIDE SEQUENCE [LARGE SCALE GENOMIC DNA]</scope>
    <source>
        <strain evidence="8 9">SH-Y15</strain>
    </source>
</reference>
<dbReference type="Gene3D" id="3.10.200.10">
    <property type="entry name" value="Alpha carbonic anhydrase"/>
    <property type="match status" value="1"/>
</dbReference>
<dbReference type="Proteomes" id="UP000325295">
    <property type="component" value="Chromosome"/>
</dbReference>
<dbReference type="SUPFAM" id="SSF51069">
    <property type="entry name" value="Carbonic anhydrase"/>
    <property type="match status" value="1"/>
</dbReference>
<dbReference type="EC" id="4.2.1.1" evidence="2"/>
<protein>
    <recommendedName>
        <fullName evidence="2">carbonic anhydrase</fullName>
        <ecNumber evidence="2">4.2.1.1</ecNumber>
    </recommendedName>
</protein>
<dbReference type="InterPro" id="IPR036398">
    <property type="entry name" value="CA_dom_sf"/>
</dbReference>
<dbReference type="PROSITE" id="PS51144">
    <property type="entry name" value="ALPHA_CA_2"/>
    <property type="match status" value="1"/>
</dbReference>
<dbReference type="OrthoDB" id="5327615at2"/>
<keyword evidence="3" id="KW-0479">Metal-binding</keyword>
<comment type="catalytic activity">
    <reaction evidence="6">
        <text>hydrogencarbonate + H(+) = CO2 + H2O</text>
        <dbReference type="Rhea" id="RHEA:10748"/>
        <dbReference type="ChEBI" id="CHEBI:15377"/>
        <dbReference type="ChEBI" id="CHEBI:15378"/>
        <dbReference type="ChEBI" id="CHEBI:16526"/>
        <dbReference type="ChEBI" id="CHEBI:17544"/>
        <dbReference type="EC" id="4.2.1.1"/>
    </reaction>
</comment>
<dbReference type="Pfam" id="PF00194">
    <property type="entry name" value="Carb_anhydrase"/>
    <property type="match status" value="1"/>
</dbReference>
<evidence type="ECO:0000259" key="7">
    <source>
        <dbReference type="PROSITE" id="PS51144"/>
    </source>
</evidence>
<comment type="similarity">
    <text evidence="1">Belongs to the alpha-carbonic anhydrase family.</text>
</comment>
<evidence type="ECO:0000313" key="9">
    <source>
        <dbReference type="Proteomes" id="UP000325295"/>
    </source>
</evidence>
<dbReference type="GO" id="GO:0008270">
    <property type="term" value="F:zinc ion binding"/>
    <property type="evidence" value="ECO:0007669"/>
    <property type="project" value="InterPro"/>
</dbReference>
<dbReference type="PANTHER" id="PTHR18952">
    <property type="entry name" value="CARBONIC ANHYDRASE"/>
    <property type="match status" value="1"/>
</dbReference>
<dbReference type="SMART" id="SM01057">
    <property type="entry name" value="Carb_anhydrase"/>
    <property type="match status" value="1"/>
</dbReference>
<evidence type="ECO:0000313" key="8">
    <source>
        <dbReference type="EMBL" id="QER66851.1"/>
    </source>
</evidence>
<evidence type="ECO:0000256" key="6">
    <source>
        <dbReference type="ARBA" id="ARBA00048348"/>
    </source>
</evidence>
<keyword evidence="4" id="KW-0862">Zinc</keyword>
<evidence type="ECO:0000256" key="2">
    <source>
        <dbReference type="ARBA" id="ARBA00012925"/>
    </source>
</evidence>
<accession>A0A5P1X316</accession>
<evidence type="ECO:0000256" key="4">
    <source>
        <dbReference type="ARBA" id="ARBA00022833"/>
    </source>
</evidence>
<dbReference type="InterPro" id="IPR023561">
    <property type="entry name" value="Carbonic_anhydrase_a-class"/>
</dbReference>
<name>A0A5P1X316_9LACO</name>